<dbReference type="AlphaFoldDB" id="A0A5N6LJ68"/>
<evidence type="ECO:0000313" key="1">
    <source>
        <dbReference type="EMBL" id="KAD2047930.1"/>
    </source>
</evidence>
<gene>
    <name evidence="1" type="ORF">E3N88_41947</name>
</gene>
<evidence type="ECO:0000313" key="2">
    <source>
        <dbReference type="Proteomes" id="UP000326396"/>
    </source>
</evidence>
<dbReference type="PANTHER" id="PTHR10775:SF185">
    <property type="entry name" value="OS08G0208400 PROTEIN"/>
    <property type="match status" value="1"/>
</dbReference>
<accession>A0A5N6LJ68</accession>
<dbReference type="OrthoDB" id="1932595at2759"/>
<keyword evidence="2" id="KW-1185">Reference proteome</keyword>
<evidence type="ECO:0008006" key="3">
    <source>
        <dbReference type="Google" id="ProtNLM"/>
    </source>
</evidence>
<dbReference type="EMBL" id="SZYD01000212">
    <property type="protein sequence ID" value="KAD2047930.1"/>
    <property type="molecule type" value="Genomic_DNA"/>
</dbReference>
<proteinExistence type="predicted"/>
<protein>
    <recommendedName>
        <fullName evidence="3">Transposase-associated domain-containing protein</fullName>
    </recommendedName>
</protein>
<sequence length="153" mass="17662">MAVVVADDVTPTTDVVIPTNDMAGVIKDVMEERMEEDPNHDEVTGDESPVSFDELLELLQSSHPEGNKIPSSHYAAKKTLKKIGLRYESIHVCKNDCALFWERHYKLQNCHVCNESRWVDSNTKGKKIPHKVLRYFPLIPRLRRLYCSRQQKI</sequence>
<dbReference type="PANTHER" id="PTHR10775">
    <property type="entry name" value="OS08G0208400 PROTEIN"/>
    <property type="match status" value="1"/>
</dbReference>
<organism evidence="1 2">
    <name type="scientific">Mikania micrantha</name>
    <name type="common">bitter vine</name>
    <dbReference type="NCBI Taxonomy" id="192012"/>
    <lineage>
        <taxon>Eukaryota</taxon>
        <taxon>Viridiplantae</taxon>
        <taxon>Streptophyta</taxon>
        <taxon>Embryophyta</taxon>
        <taxon>Tracheophyta</taxon>
        <taxon>Spermatophyta</taxon>
        <taxon>Magnoliopsida</taxon>
        <taxon>eudicotyledons</taxon>
        <taxon>Gunneridae</taxon>
        <taxon>Pentapetalae</taxon>
        <taxon>asterids</taxon>
        <taxon>campanulids</taxon>
        <taxon>Asterales</taxon>
        <taxon>Asteraceae</taxon>
        <taxon>Asteroideae</taxon>
        <taxon>Heliantheae alliance</taxon>
        <taxon>Eupatorieae</taxon>
        <taxon>Mikania</taxon>
    </lineage>
</organism>
<reference evidence="1 2" key="1">
    <citation type="submission" date="2019-05" db="EMBL/GenBank/DDBJ databases">
        <title>Mikania micrantha, genome provides insights into the molecular mechanism of rapid growth.</title>
        <authorList>
            <person name="Liu B."/>
        </authorList>
    </citation>
    <scope>NUCLEOTIDE SEQUENCE [LARGE SCALE GENOMIC DNA]</scope>
    <source>
        <strain evidence="1">NLD-2019</strain>
        <tissue evidence="1">Leaf</tissue>
    </source>
</reference>
<dbReference type="Proteomes" id="UP000326396">
    <property type="component" value="Unassembled WGS sequence"/>
</dbReference>
<comment type="caution">
    <text evidence="1">The sequence shown here is derived from an EMBL/GenBank/DDBJ whole genome shotgun (WGS) entry which is preliminary data.</text>
</comment>
<name>A0A5N6LJ68_9ASTR</name>